<evidence type="ECO:0000256" key="1">
    <source>
        <dbReference type="ARBA" id="ARBA00022694"/>
    </source>
</evidence>
<dbReference type="GO" id="GO:0046872">
    <property type="term" value="F:metal ion binding"/>
    <property type="evidence" value="ECO:0007669"/>
    <property type="project" value="UniProtKB-KW"/>
</dbReference>
<dbReference type="Pfam" id="PF00383">
    <property type="entry name" value="dCMP_cyt_deam_1"/>
    <property type="match status" value="1"/>
</dbReference>
<comment type="similarity">
    <text evidence="2">Belongs to the cytidine and deoxycytidylate deaminase family. ADAT3 subfamily.</text>
</comment>
<evidence type="ECO:0000313" key="6">
    <source>
        <dbReference type="Proteomes" id="UP001430356"/>
    </source>
</evidence>
<protein>
    <submittedName>
        <fullName evidence="5">Cytidine and deoxycytidylate deaminase zinc-binding region containing protein</fullName>
    </submittedName>
</protein>
<dbReference type="PROSITE" id="PS51747">
    <property type="entry name" value="CYT_DCMP_DEAMINASES_2"/>
    <property type="match status" value="1"/>
</dbReference>
<dbReference type="PANTHER" id="PTHR11079">
    <property type="entry name" value="CYTOSINE DEAMINASE FAMILY MEMBER"/>
    <property type="match status" value="1"/>
</dbReference>
<accession>A0AAW0F0U6</accession>
<feature type="domain" description="CMP/dCMP-type deaminase" evidence="4">
    <location>
        <begin position="319"/>
        <end position="459"/>
    </location>
</feature>
<sequence length="472" mass="50223">MREIVAAEPPFTCAPALVLLVTEPRHAQALLRAANEHCPLADDEGGHLKRLRPHRHPPAHAATSASSRPPEAETKDLELLLALQPLETSASPHHGGAPRCALAGTESGDDPHLWPLTPAAESLHAEEVLRLLEVPSCSSTAPAARFTAFVNAALAIAAGGARSLGSSGGHRASTDVAAAAPLTVLADERRPLAFCVVSVPRTAPRRDPLEWASANHVWPLAVPRPHASAPPSAEWVEDVCANMMEHVFPLCRGLRRVIGRLRTPPPTDDGVWPAGDAQGDLLDIMAVIFDPLTRRVLATSAGCNSMRTGNATATLPYCGVSESASRSAAASPCVGPSQVVLEHPVMYALKQLAATQRRGEGHEVLESEECSSSQPEAARRGRVCNADDGARCVDSSRPYLANGLDMYVTHEPCVMCAMALVHSRIQRVFFLFPNAVHGGLGGRYHVHSIASLNHHFSAFECTEAAELYAQLP</sequence>
<dbReference type="AlphaFoldDB" id="A0AAW0F0U6"/>
<evidence type="ECO:0000313" key="5">
    <source>
        <dbReference type="EMBL" id="KAK7199813.1"/>
    </source>
</evidence>
<dbReference type="PANTHER" id="PTHR11079:SF156">
    <property type="entry name" value="INACTIVE TRNA-SPECIFIC ADENOSINE DEAMINASE-LIKE PROTEIN 3-RELATED"/>
    <property type="match status" value="1"/>
</dbReference>
<dbReference type="Proteomes" id="UP001430356">
    <property type="component" value="Unassembled WGS sequence"/>
</dbReference>
<evidence type="ECO:0000259" key="4">
    <source>
        <dbReference type="PROSITE" id="PS51747"/>
    </source>
</evidence>
<dbReference type="GO" id="GO:0005737">
    <property type="term" value="C:cytoplasm"/>
    <property type="evidence" value="ECO:0007669"/>
    <property type="project" value="TreeGrafter"/>
</dbReference>
<comment type="caution">
    <text evidence="5">The sequence shown here is derived from an EMBL/GenBank/DDBJ whole genome shotgun (WGS) entry which is preliminary data.</text>
</comment>
<gene>
    <name evidence="5" type="ORF">NESM_000028400</name>
</gene>
<dbReference type="Gene3D" id="3.40.140.10">
    <property type="entry name" value="Cytidine Deaminase, domain 2"/>
    <property type="match status" value="1"/>
</dbReference>
<dbReference type="InterPro" id="IPR016193">
    <property type="entry name" value="Cytidine_deaminase-like"/>
</dbReference>
<proteinExistence type="inferred from homology"/>
<dbReference type="EMBL" id="JAECZO010000001">
    <property type="protein sequence ID" value="KAK7199813.1"/>
    <property type="molecule type" value="Genomic_DNA"/>
</dbReference>
<feature type="compositionally biased region" description="Low complexity" evidence="3">
    <location>
        <begin position="59"/>
        <end position="69"/>
    </location>
</feature>
<feature type="compositionally biased region" description="Basic residues" evidence="3">
    <location>
        <begin position="48"/>
        <end position="58"/>
    </location>
</feature>
<keyword evidence="1" id="KW-0819">tRNA processing</keyword>
<evidence type="ECO:0000256" key="3">
    <source>
        <dbReference type="SAM" id="MobiDB-lite"/>
    </source>
</evidence>
<name>A0AAW0F0U6_9TRYP</name>
<dbReference type="GO" id="GO:0052717">
    <property type="term" value="F:tRNA-specific adenosine-34 deaminase activity"/>
    <property type="evidence" value="ECO:0007669"/>
    <property type="project" value="UniProtKB-EC"/>
</dbReference>
<organism evidence="5 6">
    <name type="scientific">Novymonas esmeraldas</name>
    <dbReference type="NCBI Taxonomy" id="1808958"/>
    <lineage>
        <taxon>Eukaryota</taxon>
        <taxon>Discoba</taxon>
        <taxon>Euglenozoa</taxon>
        <taxon>Kinetoplastea</taxon>
        <taxon>Metakinetoplastina</taxon>
        <taxon>Trypanosomatida</taxon>
        <taxon>Trypanosomatidae</taxon>
        <taxon>Novymonas</taxon>
    </lineage>
</organism>
<evidence type="ECO:0000256" key="2">
    <source>
        <dbReference type="ARBA" id="ARBA00038160"/>
    </source>
</evidence>
<keyword evidence="6" id="KW-1185">Reference proteome</keyword>
<feature type="region of interest" description="Disordered" evidence="3">
    <location>
        <begin position="42"/>
        <end position="73"/>
    </location>
</feature>
<dbReference type="GO" id="GO:0005634">
    <property type="term" value="C:nucleus"/>
    <property type="evidence" value="ECO:0007669"/>
    <property type="project" value="TreeGrafter"/>
</dbReference>
<dbReference type="InterPro" id="IPR002125">
    <property type="entry name" value="CMP_dCMP_dom"/>
</dbReference>
<dbReference type="GO" id="GO:0002100">
    <property type="term" value="P:tRNA wobble adenosine to inosine editing"/>
    <property type="evidence" value="ECO:0007669"/>
    <property type="project" value="InterPro"/>
</dbReference>
<reference evidence="5 6" key="1">
    <citation type="journal article" date="2021" name="MBio">
        <title>A New Model Trypanosomatid, Novymonas esmeraldas: Genomic Perception of Its 'Candidatus Pandoraea novymonadis' Endosymbiont.</title>
        <authorList>
            <person name="Zakharova A."/>
            <person name="Saura A."/>
            <person name="Butenko A."/>
            <person name="Podesvova L."/>
            <person name="Warmusova S."/>
            <person name="Kostygov A.Y."/>
            <person name="Nenarokova A."/>
            <person name="Lukes J."/>
            <person name="Opperdoes F.R."/>
            <person name="Yurchenko V."/>
        </authorList>
    </citation>
    <scope>NUCLEOTIDE SEQUENCE [LARGE SCALE GENOMIC DNA]</scope>
    <source>
        <strain evidence="5 6">E262AT.01</strain>
    </source>
</reference>
<dbReference type="SUPFAM" id="SSF53927">
    <property type="entry name" value="Cytidine deaminase-like"/>
    <property type="match status" value="1"/>
</dbReference>